<dbReference type="SUPFAM" id="SSF69989">
    <property type="entry name" value="C-terminal domain of PLC-beta"/>
    <property type="match status" value="1"/>
</dbReference>
<dbReference type="AlphaFoldDB" id="A0A1F7L1H2"/>
<dbReference type="EMBL" id="MGBR01000001">
    <property type="protein sequence ID" value="OGK73916.1"/>
    <property type="molecule type" value="Genomic_DNA"/>
</dbReference>
<organism evidence="2 3">
    <name type="scientific">Candidatus Roizmanbacteria bacterium RIFOXYD1_FULL_38_12</name>
    <dbReference type="NCBI Taxonomy" id="1802093"/>
    <lineage>
        <taxon>Bacteria</taxon>
        <taxon>Candidatus Roizmaniibacteriota</taxon>
    </lineage>
</organism>
<feature type="coiled-coil region" evidence="1">
    <location>
        <begin position="37"/>
        <end position="133"/>
    </location>
</feature>
<evidence type="ECO:0000313" key="3">
    <source>
        <dbReference type="Proteomes" id="UP000177050"/>
    </source>
</evidence>
<proteinExistence type="predicted"/>
<evidence type="ECO:0008006" key="4">
    <source>
        <dbReference type="Google" id="ProtNLM"/>
    </source>
</evidence>
<evidence type="ECO:0000256" key="1">
    <source>
        <dbReference type="SAM" id="Coils"/>
    </source>
</evidence>
<gene>
    <name evidence="2" type="ORF">A3K52_04015</name>
</gene>
<accession>A0A1F7L1H2</accession>
<protein>
    <recommendedName>
        <fullName evidence="4">Gas vesicle protein</fullName>
    </recommendedName>
</protein>
<reference evidence="2 3" key="1">
    <citation type="journal article" date="2016" name="Nat. Commun.">
        <title>Thousands of microbial genomes shed light on interconnected biogeochemical processes in an aquifer system.</title>
        <authorList>
            <person name="Anantharaman K."/>
            <person name="Brown C.T."/>
            <person name="Hug L.A."/>
            <person name="Sharon I."/>
            <person name="Castelle C.J."/>
            <person name="Probst A.J."/>
            <person name="Thomas B.C."/>
            <person name="Singh A."/>
            <person name="Wilkins M.J."/>
            <person name="Karaoz U."/>
            <person name="Brodie E.L."/>
            <person name="Williams K.H."/>
            <person name="Hubbard S.S."/>
            <person name="Banfield J.F."/>
        </authorList>
    </citation>
    <scope>NUCLEOTIDE SEQUENCE [LARGE SCALE GENOMIC DNA]</scope>
</reference>
<comment type="caution">
    <text evidence="2">The sequence shown here is derived from an EMBL/GenBank/DDBJ whole genome shotgun (WGS) entry which is preliminary data.</text>
</comment>
<name>A0A1F7L1H2_9BACT</name>
<sequence>MATDQKSSKFGIGLFIGTLLGGLTALFLSPTSGEENRKLLAKKIKELEKMLEEEHIDKKVKEIFGEVTEEARDLYLKTKKELIKRLSELKETIEHIDREKYETVVKETVDIIKKEAKKEGKEMEKLKEALLKEWKKLEGKKK</sequence>
<dbReference type="Proteomes" id="UP000177050">
    <property type="component" value="Unassembled WGS sequence"/>
</dbReference>
<keyword evidence="1" id="KW-0175">Coiled coil</keyword>
<evidence type="ECO:0000313" key="2">
    <source>
        <dbReference type="EMBL" id="OGK73916.1"/>
    </source>
</evidence>